<keyword evidence="3" id="KW-0520">NAD</keyword>
<evidence type="ECO:0000313" key="8">
    <source>
        <dbReference type="Proteomes" id="UP000000496"/>
    </source>
</evidence>
<proteinExistence type="inferred from homology"/>
<reference key="1">
    <citation type="journal article" date="2011" name="Mol. Biol. Evol.">
        <title>Unity in variety -- the pan-genome of the Chlamydiae.</title>
        <authorList>
            <person name="Collingro A."/>
            <person name="Tischler P."/>
            <person name="Weinmaier T."/>
            <person name="Penz T."/>
            <person name="Heinz E."/>
            <person name="Brunham R.C."/>
            <person name="Read T.D."/>
            <person name="Bavoil P.M."/>
            <person name="Sachse K."/>
            <person name="Kahane S."/>
            <person name="Friedman M.G."/>
            <person name="Rattei T."/>
            <person name="Myers G.S.A."/>
            <person name="Horn M."/>
        </authorList>
    </citation>
    <scope>NUCLEOTIDE SEQUENCE</scope>
    <source>
        <strain>Z</strain>
    </source>
</reference>
<dbReference type="RefSeq" id="WP_013943663.1">
    <property type="nucleotide sequence ID" value="NC_015713.1"/>
</dbReference>
<dbReference type="eggNOG" id="COG1052">
    <property type="taxonomic scope" value="Bacteria"/>
</dbReference>
<dbReference type="GO" id="GO:0005829">
    <property type="term" value="C:cytosol"/>
    <property type="evidence" value="ECO:0007669"/>
    <property type="project" value="TreeGrafter"/>
</dbReference>
<reference evidence="7 8" key="2">
    <citation type="journal article" date="2011" name="Mol. Biol. Evol.">
        <title>Unity in variety--the pan-genome of the Chlamydiae.</title>
        <authorList>
            <person name="Collingro A."/>
            <person name="Tischler P."/>
            <person name="Weinmaier T."/>
            <person name="Penz T."/>
            <person name="Heinz E."/>
            <person name="Brunham R.C."/>
            <person name="Read T.D."/>
            <person name="Bavoil P.M."/>
            <person name="Sachse K."/>
            <person name="Kahane S."/>
            <person name="Friedman M.G."/>
            <person name="Rattei T."/>
            <person name="Myers G.S."/>
            <person name="Horn M."/>
        </authorList>
    </citation>
    <scope>NUCLEOTIDE SEQUENCE [LARGE SCALE GENOMIC DNA]</scope>
    <source>
        <strain evidence="8">ATCC VR-1471 / Z</strain>
    </source>
</reference>
<evidence type="ECO:0000256" key="3">
    <source>
        <dbReference type="ARBA" id="ARBA00023027"/>
    </source>
</evidence>
<keyword evidence="8" id="KW-1185">Reference proteome</keyword>
<name>F8L8Q3_SIMNZ</name>
<evidence type="ECO:0000256" key="1">
    <source>
        <dbReference type="ARBA" id="ARBA00005854"/>
    </source>
</evidence>
<feature type="domain" description="D-isomer specific 2-hydroxyacid dehydrogenase catalytic" evidence="5">
    <location>
        <begin position="5"/>
        <end position="307"/>
    </location>
</feature>
<keyword evidence="2 4" id="KW-0560">Oxidoreductase</keyword>
<dbReference type="EC" id="1.1.1.26" evidence="7"/>
<gene>
    <name evidence="7" type="primary">gyaR</name>
    <name evidence="7" type="ordered locus">SNE_A13190</name>
</gene>
<dbReference type="SUPFAM" id="SSF51735">
    <property type="entry name" value="NAD(P)-binding Rossmann-fold domains"/>
    <property type="match status" value="1"/>
</dbReference>
<dbReference type="PANTHER" id="PTHR10996">
    <property type="entry name" value="2-HYDROXYACID DEHYDROGENASE-RELATED"/>
    <property type="match status" value="1"/>
</dbReference>
<dbReference type="HOGENOM" id="CLU_019796_1_2_0"/>
<comment type="similarity">
    <text evidence="1 4">Belongs to the D-isomer specific 2-hydroxyacid dehydrogenase family.</text>
</comment>
<dbReference type="KEGG" id="sng:SNE_A13190"/>
<dbReference type="Gene3D" id="3.40.50.720">
    <property type="entry name" value="NAD(P)-binding Rossmann-like Domain"/>
    <property type="match status" value="2"/>
</dbReference>
<dbReference type="Proteomes" id="UP000000496">
    <property type="component" value="Chromosome gsn.131"/>
</dbReference>
<dbReference type="OrthoDB" id="9792971at2"/>
<dbReference type="STRING" id="331113.SNE_A13190"/>
<evidence type="ECO:0000259" key="6">
    <source>
        <dbReference type="Pfam" id="PF02826"/>
    </source>
</evidence>
<dbReference type="Pfam" id="PF02826">
    <property type="entry name" value="2-Hacid_dh_C"/>
    <property type="match status" value="1"/>
</dbReference>
<dbReference type="InterPro" id="IPR006140">
    <property type="entry name" value="D-isomer_DH_NAD-bd"/>
</dbReference>
<evidence type="ECO:0000256" key="2">
    <source>
        <dbReference type="ARBA" id="ARBA00023002"/>
    </source>
</evidence>
<dbReference type="AlphaFoldDB" id="F8L8Q3"/>
<dbReference type="CDD" id="cd05301">
    <property type="entry name" value="GDH"/>
    <property type="match status" value="1"/>
</dbReference>
<sequence>MKKIFITRKLTPLLSELLTADFEVVSHSENAVLPREKLLEVVRTYDGILSTMPDKIDREVLSEAGSQLKVICNYASGLDNIDVAAARERGISVFNASNAVTHSTADFTFAAFLSFLRKISKGQAFVREGKWISWDPWLFLGEDLPGKTFGILGYGRIGKAVARRARGFDLNVIFSHYREVDPEVPGVKQVPWEEMLEQVDYLSLHVPATAETIGMIDYPTIQKMSKRPIIINMARGPVVKTDDLVRALEQNLLRGAVLDVTDPEPLPANHPLCHMENCLVVPHLGSSTIDCREITARETAANFKKGFNI</sequence>
<dbReference type="GO" id="GO:0051287">
    <property type="term" value="F:NAD binding"/>
    <property type="evidence" value="ECO:0007669"/>
    <property type="project" value="InterPro"/>
</dbReference>
<dbReference type="Pfam" id="PF00389">
    <property type="entry name" value="2-Hacid_dh"/>
    <property type="match status" value="1"/>
</dbReference>
<protein>
    <submittedName>
        <fullName evidence="7">Glyoxylate reductase</fullName>
        <ecNumber evidence="7">1.1.1.26</ecNumber>
    </submittedName>
</protein>
<dbReference type="InterPro" id="IPR006139">
    <property type="entry name" value="D-isomer_2_OHA_DH_cat_dom"/>
</dbReference>
<evidence type="ECO:0000313" key="7">
    <source>
        <dbReference type="EMBL" id="CCB89196.1"/>
    </source>
</evidence>
<dbReference type="FunFam" id="3.40.50.720:FF:000203">
    <property type="entry name" value="D-3-phosphoglycerate dehydrogenase (SerA)"/>
    <property type="match status" value="1"/>
</dbReference>
<dbReference type="InterPro" id="IPR036291">
    <property type="entry name" value="NAD(P)-bd_dom_sf"/>
</dbReference>
<dbReference type="GO" id="GO:0030267">
    <property type="term" value="F:glyoxylate reductase (NADPH) activity"/>
    <property type="evidence" value="ECO:0007669"/>
    <property type="project" value="TreeGrafter"/>
</dbReference>
<dbReference type="SUPFAM" id="SSF52283">
    <property type="entry name" value="Formate/glycerate dehydrogenase catalytic domain-like"/>
    <property type="match status" value="1"/>
</dbReference>
<organism evidence="7 8">
    <name type="scientific">Simkania negevensis (strain ATCC VR-1471 / DSM 27360 / Z)</name>
    <dbReference type="NCBI Taxonomy" id="331113"/>
    <lineage>
        <taxon>Bacteria</taxon>
        <taxon>Pseudomonadati</taxon>
        <taxon>Chlamydiota</taxon>
        <taxon>Chlamydiia</taxon>
        <taxon>Parachlamydiales</taxon>
        <taxon>Simkaniaceae</taxon>
        <taxon>Simkania</taxon>
    </lineage>
</organism>
<evidence type="ECO:0000259" key="5">
    <source>
        <dbReference type="Pfam" id="PF00389"/>
    </source>
</evidence>
<feature type="domain" description="D-isomer specific 2-hydroxyacid dehydrogenase NAD-binding" evidence="6">
    <location>
        <begin position="110"/>
        <end position="285"/>
    </location>
</feature>
<evidence type="ECO:0000256" key="4">
    <source>
        <dbReference type="RuleBase" id="RU003719"/>
    </source>
</evidence>
<accession>F8L8Q3</accession>
<dbReference type="InterPro" id="IPR050223">
    <property type="entry name" value="D-isomer_2-hydroxyacid_DH"/>
</dbReference>
<dbReference type="EMBL" id="FR872582">
    <property type="protein sequence ID" value="CCB89196.1"/>
    <property type="molecule type" value="Genomic_DNA"/>
</dbReference>
<dbReference type="PANTHER" id="PTHR10996:SF178">
    <property type="entry name" value="2-HYDROXYACID DEHYDROGENASE YGL185C-RELATED"/>
    <property type="match status" value="1"/>
</dbReference>
<dbReference type="GO" id="GO:0016618">
    <property type="term" value="F:hydroxypyruvate reductase [NAD(P)H] activity"/>
    <property type="evidence" value="ECO:0007669"/>
    <property type="project" value="TreeGrafter"/>
</dbReference>
<dbReference type="GO" id="GO:0047964">
    <property type="term" value="F:glyoxylate reductase (NADH) activity"/>
    <property type="evidence" value="ECO:0007669"/>
    <property type="project" value="UniProtKB-EC"/>
</dbReference>